<gene>
    <name evidence="2" type="ORF">RALSY_mp10027</name>
</gene>
<accession>G3A8D8</accession>
<evidence type="ECO:0000313" key="2">
    <source>
        <dbReference type="EMBL" id="CCA87512.1"/>
    </source>
</evidence>
<sequence>MAGQARQASQRHLRQSKKYVTAERVPGTGHYHYP</sequence>
<evidence type="ECO:0000256" key="1">
    <source>
        <dbReference type="SAM" id="MobiDB-lite"/>
    </source>
</evidence>
<reference evidence="2" key="1">
    <citation type="journal article" date="2011" name="PLoS ONE">
        <title>Ralstonia syzygii, the Blood Disease Bacterium and some Asian R. solanacearum strains form a single genomic species despite divergent lifestyles.</title>
        <authorList>
            <person name="Remenant B."/>
            <person name="de Cambiaire J.C."/>
            <person name="Cellier G."/>
            <person name="Jacobs J.M."/>
            <person name="Mangenot S."/>
            <person name="Barbe V."/>
            <person name="Lajus A."/>
            <person name="Vallenet D."/>
            <person name="Medigue C."/>
            <person name="Fegan M."/>
            <person name="Allen C."/>
            <person name="Prior P."/>
        </authorList>
    </citation>
    <scope>NUCLEOTIDE SEQUENCE</scope>
    <source>
        <strain evidence="2">R24</strain>
    </source>
</reference>
<dbReference type="AlphaFoldDB" id="G3A8D8"/>
<proteinExistence type="predicted"/>
<reference evidence="2" key="2">
    <citation type="submission" date="2011-04" db="EMBL/GenBank/DDBJ databases">
        <authorList>
            <person name="Genoscope - CEA"/>
        </authorList>
    </citation>
    <scope>NUCLEOTIDE SEQUENCE</scope>
    <source>
        <strain evidence="2">R24</strain>
    </source>
</reference>
<name>G3A8D8_9RALS</name>
<organism evidence="2">
    <name type="scientific">Ralstonia syzygii R24</name>
    <dbReference type="NCBI Taxonomy" id="907261"/>
    <lineage>
        <taxon>Bacteria</taxon>
        <taxon>Pseudomonadati</taxon>
        <taxon>Pseudomonadota</taxon>
        <taxon>Betaproteobacteria</taxon>
        <taxon>Burkholderiales</taxon>
        <taxon>Burkholderiaceae</taxon>
        <taxon>Ralstonia</taxon>
        <taxon>Ralstonia solanacearum species complex</taxon>
    </lineage>
</organism>
<protein>
    <submittedName>
        <fullName evidence="2">Uncharacterized protein</fullName>
    </submittedName>
</protein>
<feature type="region of interest" description="Disordered" evidence="1">
    <location>
        <begin position="1"/>
        <end position="34"/>
    </location>
</feature>
<dbReference type="EMBL" id="FR854090">
    <property type="protein sequence ID" value="CCA87512.1"/>
    <property type="molecule type" value="Genomic_DNA"/>
</dbReference>